<keyword evidence="1" id="KW-0812">Transmembrane</keyword>
<feature type="non-terminal residue" evidence="2">
    <location>
        <position position="1"/>
    </location>
</feature>
<reference evidence="2 3" key="1">
    <citation type="journal article" date="2013" name="Proc. Natl. Acad. Sci. U.S.A.">
        <title>Genome of an arbuscular mycorrhizal fungus provides insight into the oldest plant symbiosis.</title>
        <authorList>
            <person name="Tisserant E."/>
            <person name="Malbreil M."/>
            <person name="Kuo A."/>
            <person name="Kohler A."/>
            <person name="Symeonidi A."/>
            <person name="Balestrini R."/>
            <person name="Charron P."/>
            <person name="Duensing N."/>
            <person name="Frei Dit Frey N."/>
            <person name="Gianinazzi-Pearson V."/>
            <person name="Gilbert L.B."/>
            <person name="Handa Y."/>
            <person name="Herr J.R."/>
            <person name="Hijri M."/>
            <person name="Koul R."/>
            <person name="Kawaguchi M."/>
            <person name="Krajinski F."/>
            <person name="Lammers P.J."/>
            <person name="Masclaux F.G."/>
            <person name="Murat C."/>
            <person name="Morin E."/>
            <person name="Ndikumana S."/>
            <person name="Pagni M."/>
            <person name="Petitpierre D."/>
            <person name="Requena N."/>
            <person name="Rosikiewicz P."/>
            <person name="Riley R."/>
            <person name="Saito K."/>
            <person name="San Clemente H."/>
            <person name="Shapiro H."/>
            <person name="van Tuinen D."/>
            <person name="Becard G."/>
            <person name="Bonfante P."/>
            <person name="Paszkowski U."/>
            <person name="Shachar-Hill Y.Y."/>
            <person name="Tuskan G.A."/>
            <person name="Young P.W."/>
            <person name="Sanders I.R."/>
            <person name="Henrissat B."/>
            <person name="Rensing S.A."/>
            <person name="Grigoriev I.V."/>
            <person name="Corradi N."/>
            <person name="Roux C."/>
            <person name="Martin F."/>
        </authorList>
    </citation>
    <scope>NUCLEOTIDE SEQUENCE [LARGE SCALE GENOMIC DNA]</scope>
    <source>
        <strain evidence="2 3">DAOM 197198</strain>
    </source>
</reference>
<protein>
    <submittedName>
        <fullName evidence="2">Uncharacterized protein</fullName>
    </submittedName>
</protein>
<dbReference type="EMBL" id="AUPC02000342">
    <property type="protein sequence ID" value="POG61418.1"/>
    <property type="molecule type" value="Genomic_DNA"/>
</dbReference>
<reference evidence="2 3" key="2">
    <citation type="journal article" date="2018" name="New Phytol.">
        <title>High intraspecific genome diversity in the model arbuscular mycorrhizal symbiont Rhizophagus irregularis.</title>
        <authorList>
            <person name="Chen E.C.H."/>
            <person name="Morin E."/>
            <person name="Beaudet D."/>
            <person name="Noel J."/>
            <person name="Yildirir G."/>
            <person name="Ndikumana S."/>
            <person name="Charron P."/>
            <person name="St-Onge C."/>
            <person name="Giorgi J."/>
            <person name="Kruger M."/>
            <person name="Marton T."/>
            <person name="Ropars J."/>
            <person name="Grigoriev I.V."/>
            <person name="Hainaut M."/>
            <person name="Henrissat B."/>
            <person name="Roux C."/>
            <person name="Martin F."/>
            <person name="Corradi N."/>
        </authorList>
    </citation>
    <scope>NUCLEOTIDE SEQUENCE [LARGE SCALE GENOMIC DNA]</scope>
    <source>
        <strain evidence="2 3">DAOM 197198</strain>
    </source>
</reference>
<gene>
    <name evidence="2" type="ORF">GLOIN_2v1704131</name>
</gene>
<keyword evidence="1" id="KW-1133">Transmembrane helix</keyword>
<evidence type="ECO:0000313" key="2">
    <source>
        <dbReference type="EMBL" id="POG61418.1"/>
    </source>
</evidence>
<keyword evidence="3" id="KW-1185">Reference proteome</keyword>
<organism evidence="2 3">
    <name type="scientific">Rhizophagus irregularis (strain DAOM 181602 / DAOM 197198 / MUCL 43194)</name>
    <name type="common">Arbuscular mycorrhizal fungus</name>
    <name type="synonym">Glomus intraradices</name>
    <dbReference type="NCBI Taxonomy" id="747089"/>
    <lineage>
        <taxon>Eukaryota</taxon>
        <taxon>Fungi</taxon>
        <taxon>Fungi incertae sedis</taxon>
        <taxon>Mucoromycota</taxon>
        <taxon>Glomeromycotina</taxon>
        <taxon>Glomeromycetes</taxon>
        <taxon>Glomerales</taxon>
        <taxon>Glomeraceae</taxon>
        <taxon>Rhizophagus</taxon>
    </lineage>
</organism>
<keyword evidence="1" id="KW-0472">Membrane</keyword>
<proteinExistence type="predicted"/>
<sequence>DCRINNHPNPHVSLDILYIFQNPYVFFNNINFFIITITAIRTKFTPTIMYSIISYIIYKNFLIIYIIFRVFKLLYYLFKYS</sequence>
<name>A0A2P4P7R3_RHIID</name>
<accession>A0A2P4P7R3</accession>
<feature type="transmembrane region" description="Helical" evidence="1">
    <location>
        <begin position="24"/>
        <end position="44"/>
    </location>
</feature>
<evidence type="ECO:0000256" key="1">
    <source>
        <dbReference type="SAM" id="Phobius"/>
    </source>
</evidence>
<evidence type="ECO:0000313" key="3">
    <source>
        <dbReference type="Proteomes" id="UP000018888"/>
    </source>
</evidence>
<dbReference type="Proteomes" id="UP000018888">
    <property type="component" value="Unassembled WGS sequence"/>
</dbReference>
<dbReference type="AlphaFoldDB" id="A0A2P4P7R3"/>
<comment type="caution">
    <text evidence="2">The sequence shown here is derived from an EMBL/GenBank/DDBJ whole genome shotgun (WGS) entry which is preliminary data.</text>
</comment>
<feature type="transmembrane region" description="Helical" evidence="1">
    <location>
        <begin position="56"/>
        <end position="78"/>
    </location>
</feature>